<accession>A0A8T0EPR3</accession>
<feature type="region of interest" description="Disordered" evidence="2">
    <location>
        <begin position="1"/>
        <end position="27"/>
    </location>
</feature>
<dbReference type="AlphaFoldDB" id="A0A8T0EPR3"/>
<feature type="region of interest" description="Disordered" evidence="2">
    <location>
        <begin position="86"/>
        <end position="137"/>
    </location>
</feature>
<evidence type="ECO:0000313" key="3">
    <source>
        <dbReference type="EMBL" id="KAF8777371.1"/>
    </source>
</evidence>
<feature type="compositionally biased region" description="Pro residues" evidence="2">
    <location>
        <begin position="95"/>
        <end position="114"/>
    </location>
</feature>
<proteinExistence type="predicted"/>
<evidence type="ECO:0000256" key="2">
    <source>
        <dbReference type="SAM" id="MobiDB-lite"/>
    </source>
</evidence>
<comment type="caution">
    <text evidence="3">The sequence shown here is derived from an EMBL/GenBank/DDBJ whole genome shotgun (WGS) entry which is preliminary data.</text>
</comment>
<evidence type="ECO:0000313" key="4">
    <source>
        <dbReference type="Proteomes" id="UP000807504"/>
    </source>
</evidence>
<organism evidence="3 4">
    <name type="scientific">Argiope bruennichi</name>
    <name type="common">Wasp spider</name>
    <name type="synonym">Aranea bruennichi</name>
    <dbReference type="NCBI Taxonomy" id="94029"/>
    <lineage>
        <taxon>Eukaryota</taxon>
        <taxon>Metazoa</taxon>
        <taxon>Ecdysozoa</taxon>
        <taxon>Arthropoda</taxon>
        <taxon>Chelicerata</taxon>
        <taxon>Arachnida</taxon>
        <taxon>Araneae</taxon>
        <taxon>Araneomorphae</taxon>
        <taxon>Entelegynae</taxon>
        <taxon>Araneoidea</taxon>
        <taxon>Araneidae</taxon>
        <taxon>Argiope</taxon>
    </lineage>
</organism>
<reference evidence="3" key="1">
    <citation type="journal article" date="2020" name="bioRxiv">
        <title>Chromosome-level reference genome of the European wasp spider Argiope bruennichi: a resource for studies on range expansion and evolutionary adaptation.</title>
        <authorList>
            <person name="Sheffer M.M."/>
            <person name="Hoppe A."/>
            <person name="Krehenwinkel H."/>
            <person name="Uhl G."/>
            <person name="Kuss A.W."/>
            <person name="Jensen L."/>
            <person name="Jensen C."/>
            <person name="Gillespie R.G."/>
            <person name="Hoff K.J."/>
            <person name="Prost S."/>
        </authorList>
    </citation>
    <scope>NUCLEOTIDE SEQUENCE</scope>
</reference>
<feature type="coiled-coil region" evidence="1">
    <location>
        <begin position="30"/>
        <end position="85"/>
    </location>
</feature>
<keyword evidence="1" id="KW-0175">Coiled coil</keyword>
<reference evidence="3" key="2">
    <citation type="submission" date="2020-06" db="EMBL/GenBank/DDBJ databases">
        <authorList>
            <person name="Sheffer M."/>
        </authorList>
    </citation>
    <scope>NUCLEOTIDE SEQUENCE</scope>
</reference>
<protein>
    <submittedName>
        <fullName evidence="3">Uncharacterized protein</fullName>
    </submittedName>
</protein>
<evidence type="ECO:0000256" key="1">
    <source>
        <dbReference type="SAM" id="Coils"/>
    </source>
</evidence>
<dbReference type="Proteomes" id="UP000807504">
    <property type="component" value="Unassembled WGS sequence"/>
</dbReference>
<keyword evidence="4" id="KW-1185">Reference proteome</keyword>
<gene>
    <name evidence="3" type="ORF">HNY73_014239</name>
</gene>
<name>A0A8T0EPR3_ARGBR</name>
<dbReference type="EMBL" id="JABXBU010002072">
    <property type="protein sequence ID" value="KAF8777371.1"/>
    <property type="molecule type" value="Genomic_DNA"/>
</dbReference>
<sequence length="137" mass="15580">MAKRPGADPNDGPGGKRIHFADESIHGPEHLRLVRRLEEMERENRTLKRENAEKDALIEQYQQRINDLNEENRDLHRRIKEKAINTADKCVQAPPVIPEASPEPPQSLPQPPQSPQASQSPERRVVNSRVASRTGEM</sequence>